<dbReference type="SUPFAM" id="SSF52218">
    <property type="entry name" value="Flavoproteins"/>
    <property type="match status" value="1"/>
</dbReference>
<dbReference type="GO" id="GO:0005829">
    <property type="term" value="C:cytosol"/>
    <property type="evidence" value="ECO:0007669"/>
    <property type="project" value="TreeGrafter"/>
</dbReference>
<proteinExistence type="predicted"/>
<dbReference type="GO" id="GO:0016491">
    <property type="term" value="F:oxidoreductase activity"/>
    <property type="evidence" value="ECO:0007669"/>
    <property type="project" value="InterPro"/>
</dbReference>
<evidence type="ECO:0000313" key="3">
    <source>
        <dbReference type="Proteomes" id="UP000092967"/>
    </source>
</evidence>
<dbReference type="GO" id="GO:0010181">
    <property type="term" value="F:FMN binding"/>
    <property type="evidence" value="ECO:0007669"/>
    <property type="project" value="TreeGrafter"/>
</dbReference>
<dbReference type="Proteomes" id="UP000092967">
    <property type="component" value="Chromosome"/>
</dbReference>
<dbReference type="InterPro" id="IPR050712">
    <property type="entry name" value="NAD(P)H-dep_reductase"/>
</dbReference>
<dbReference type="PANTHER" id="PTHR30543">
    <property type="entry name" value="CHROMATE REDUCTASE"/>
    <property type="match status" value="1"/>
</dbReference>
<dbReference type="InterPro" id="IPR005025">
    <property type="entry name" value="FMN_Rdtase-like_dom"/>
</dbReference>
<gene>
    <name evidence="2" type="ORF">AXE80_09715</name>
</gene>
<sequence length="176" mass="19542">MKKVIVFGASNSKYSINQQLAIYAGSQLKGVSVKDLELDRFEMPIYSIDKEQENGVPDLAEVFNNVMGLADGFIVSFAEHNGAYSTAFKNIFDWVSRVNPKMWYDKPVLFLATSPGARGGQTVLEIAKGRMPYHGANIVGSFSFPSFGENFKDGKIVDTKLNDELASLIQKFEKEL</sequence>
<dbReference type="OrthoDB" id="5767802at2"/>
<dbReference type="RefSeq" id="WP_068826761.1">
    <property type="nucleotide sequence ID" value="NZ_CP014224.1"/>
</dbReference>
<accession>A0A1B1Y6Z0</accession>
<keyword evidence="3" id="KW-1185">Reference proteome</keyword>
<evidence type="ECO:0000259" key="1">
    <source>
        <dbReference type="Pfam" id="PF03358"/>
    </source>
</evidence>
<reference evidence="2 3" key="1">
    <citation type="submission" date="2016-02" db="EMBL/GenBank/DDBJ databases">
        <authorList>
            <person name="Wen L."/>
            <person name="He K."/>
            <person name="Yang H."/>
        </authorList>
    </citation>
    <scope>NUCLEOTIDE SEQUENCE [LARGE SCALE GENOMIC DNA]</scope>
    <source>
        <strain evidence="2 3">CZ1127</strain>
    </source>
</reference>
<dbReference type="PANTHER" id="PTHR30543:SF21">
    <property type="entry name" value="NAD(P)H-DEPENDENT FMN REDUCTASE LOT6"/>
    <property type="match status" value="1"/>
</dbReference>
<dbReference type="Gene3D" id="3.40.50.360">
    <property type="match status" value="1"/>
</dbReference>
<dbReference type="STRING" id="1790137.AXE80_09715"/>
<dbReference type="KEGG" id="wfu:AXE80_09715"/>
<protein>
    <submittedName>
        <fullName evidence="2">NADPH-dependent FMN reductase</fullName>
    </submittedName>
</protein>
<dbReference type="Pfam" id="PF03358">
    <property type="entry name" value="FMN_red"/>
    <property type="match status" value="1"/>
</dbReference>
<feature type="domain" description="NADPH-dependent FMN reductase-like" evidence="1">
    <location>
        <begin position="3"/>
        <end position="143"/>
    </location>
</feature>
<organism evidence="2 3">
    <name type="scientific">Wenyingzhuangia fucanilytica</name>
    <dbReference type="NCBI Taxonomy" id="1790137"/>
    <lineage>
        <taxon>Bacteria</taxon>
        <taxon>Pseudomonadati</taxon>
        <taxon>Bacteroidota</taxon>
        <taxon>Flavobacteriia</taxon>
        <taxon>Flavobacteriales</taxon>
        <taxon>Flavobacteriaceae</taxon>
        <taxon>Wenyingzhuangia</taxon>
    </lineage>
</organism>
<dbReference type="EMBL" id="CP014224">
    <property type="protein sequence ID" value="ANW96536.1"/>
    <property type="molecule type" value="Genomic_DNA"/>
</dbReference>
<dbReference type="AlphaFoldDB" id="A0A1B1Y6Z0"/>
<dbReference type="InterPro" id="IPR029039">
    <property type="entry name" value="Flavoprotein-like_sf"/>
</dbReference>
<evidence type="ECO:0000313" key="2">
    <source>
        <dbReference type="EMBL" id="ANW96536.1"/>
    </source>
</evidence>
<name>A0A1B1Y6Z0_9FLAO</name>